<dbReference type="SMART" id="SM00256">
    <property type="entry name" value="FBOX"/>
    <property type="match status" value="3"/>
</dbReference>
<feature type="repeat" description="ANK" evidence="1">
    <location>
        <begin position="1297"/>
        <end position="1329"/>
    </location>
</feature>
<comment type="caution">
    <text evidence="4">The sequence shown here is derived from an EMBL/GenBank/DDBJ whole genome shotgun (WGS) entry which is preliminary data.</text>
</comment>
<dbReference type="InterPro" id="IPR019734">
    <property type="entry name" value="TPR_rpt"/>
</dbReference>
<accession>A0ABQ8ER27</accession>
<dbReference type="InterPro" id="IPR036047">
    <property type="entry name" value="F-box-like_dom_sf"/>
</dbReference>
<dbReference type="SMART" id="SM00248">
    <property type="entry name" value="ANK"/>
    <property type="match status" value="6"/>
</dbReference>
<dbReference type="PROSITE" id="PS50088">
    <property type="entry name" value="ANK_REPEAT"/>
    <property type="match status" value="4"/>
</dbReference>
<feature type="repeat" description="ANK" evidence="1">
    <location>
        <begin position="1384"/>
        <end position="1416"/>
    </location>
</feature>
<dbReference type="SUPFAM" id="SSF48452">
    <property type="entry name" value="TPR-like"/>
    <property type="match status" value="1"/>
</dbReference>
<dbReference type="InterPro" id="IPR011990">
    <property type="entry name" value="TPR-like_helical_dom_sf"/>
</dbReference>
<keyword evidence="1" id="KW-0040">ANK repeat</keyword>
<dbReference type="InterPro" id="IPR017451">
    <property type="entry name" value="F-box-assoc_interact_dom"/>
</dbReference>
<dbReference type="Pfam" id="PF00646">
    <property type="entry name" value="F-box"/>
    <property type="match status" value="2"/>
</dbReference>
<dbReference type="SUPFAM" id="SSF48403">
    <property type="entry name" value="Ankyrin repeat"/>
    <property type="match status" value="1"/>
</dbReference>
<dbReference type="EMBL" id="JAGKQM010000001">
    <property type="protein sequence ID" value="KAH0944161.1"/>
    <property type="molecule type" value="Genomic_DNA"/>
</dbReference>
<dbReference type="Pfam" id="PF08268">
    <property type="entry name" value="FBA_3"/>
    <property type="match status" value="4"/>
</dbReference>
<dbReference type="PROSITE" id="PS50181">
    <property type="entry name" value="FBOX"/>
    <property type="match status" value="1"/>
</dbReference>
<dbReference type="SUPFAM" id="SSF81383">
    <property type="entry name" value="F-box domain"/>
    <property type="match status" value="3"/>
</dbReference>
<name>A0ABQ8ER27_BRANA</name>
<dbReference type="Proteomes" id="UP000824890">
    <property type="component" value="Unassembled WGS sequence"/>
</dbReference>
<reference evidence="4 5" key="1">
    <citation type="submission" date="2021-05" db="EMBL/GenBank/DDBJ databases">
        <title>Genome Assembly of Synthetic Allotetraploid Brassica napus Reveals Homoeologous Exchanges between Subgenomes.</title>
        <authorList>
            <person name="Davis J.T."/>
        </authorList>
    </citation>
    <scope>NUCLEOTIDE SEQUENCE [LARGE SCALE GENOMIC DNA]</scope>
    <source>
        <strain evidence="5">cv. Da-Ae</strain>
        <tissue evidence="4">Seedling</tissue>
    </source>
</reference>
<dbReference type="PANTHER" id="PTHR46224">
    <property type="entry name" value="ANKYRIN REPEAT FAMILY PROTEIN"/>
    <property type="match status" value="1"/>
</dbReference>
<feature type="domain" description="F-box" evidence="3">
    <location>
        <begin position="14"/>
        <end position="63"/>
    </location>
</feature>
<dbReference type="Pfam" id="PF12796">
    <property type="entry name" value="Ank_2"/>
    <property type="match status" value="3"/>
</dbReference>
<keyword evidence="2" id="KW-0802">TPR repeat</keyword>
<dbReference type="InterPro" id="IPR001810">
    <property type="entry name" value="F-box_dom"/>
</dbReference>
<feature type="repeat" description="TPR" evidence="2">
    <location>
        <begin position="1496"/>
        <end position="1529"/>
    </location>
</feature>
<dbReference type="Pfam" id="PF25575">
    <property type="entry name" value="TPR_BSK1_C"/>
    <property type="match status" value="1"/>
</dbReference>
<evidence type="ECO:0000313" key="5">
    <source>
        <dbReference type="Proteomes" id="UP000824890"/>
    </source>
</evidence>
<dbReference type="InterPro" id="IPR036770">
    <property type="entry name" value="Ankyrin_rpt-contain_sf"/>
</dbReference>
<evidence type="ECO:0000256" key="1">
    <source>
        <dbReference type="PROSITE-ProRule" id="PRU00023"/>
    </source>
</evidence>
<sequence length="1624" mass="183031">MKRRSKKRDERNVKDPFKKLPNDLNVEILMKMPPRSIARLRFASKHLSSIILDKEFTKLYMTRSSTQPRHLISVHRGGSNMQMQGFHSLSQDHASFSNHDKVSYKLDPYLPYEFTPPVRGLICGRKGTKMIVGNPSTVNDVYKVLCMTVDIMSEEHQVITVGAKQKWRMVECKHPHRHYSGHQGICRDGVMYYLASYKQKRSLMSFDLSSEDFNVTKLPEDQMLQQYGSLTNHTGKITISSHAYNSNLDLWVLEDANKEVWTKVAAVIPPVSDLLGWLHTILFRFWGILRTGEMIFAPLLSRNPFFFICYDPKDKKVREIAINGIGDDSDTIQLYDSVKVNDVYKVLCMTILQGRQRRGSKVVSEEHQLPEDIPCVVNYTGKVAITSWPTRNGEVHLWILEDANKQEWSKVSIVVPSWVDLIDIHHGYRFRGTLSTGELIFSPWTLPINPLYFISYNLKENIAKKVVVEELEEPDASREVYFDHVESPMFCQIGLRNQTKGNVNDPFKKLPNDMNVVILMKLPPGSIARLHFASKHLSSIILDKKFTELYMTRSSTQSRHLVSVHGGREYVKMQRFHSISQEYPLSSNHDKVSCKLDPYGPYLTYEFTPPVRGLICGRNGTKVKVGNPSTVNDVYKVLCMTVVSKRSNISRGVAPCDAMSEEHQVITVGAKQKWRMIDSLMSFDLSSEHFNVTKLPEDDTLQQCGELVNHAGKITIATLQCFGPVDLWVLEDVNKEIWLKAVVVMPPLADRFGLSYKFAFRGILGNGEMILTPITTPNPELYGSVKDRCDVDKAKSWTWRALLHLRYLASRFLRAQVGNGRLISFWWDIWTPFGKLIEYFGPDGPRELSIPIQASISAACNSEGWLVRGARSPAAETLQIFLTTIPLPSLVSENDSFVWHVNDTALERGSPCNFPYIKHPIVKQYLNTKEGIRMAVKIEDRTMKKARRKETTGTNQQCLTMKQDEKDPFSIIPLNLIVEILMKIPTKFVASLVLVSKKWLSIIRRKDFINLYMSRSSNRTRLLFTIFRMHGREQFLQTCSQVDPSSNDHRHRLNITQHRMHVYAFSPPIRGLICRQMDSKVVIANPSTGQLLTLPRVKTIRRGVLSFLGYDPMNDLYKVLCMTVLGGHQGGHQRRSQVVSEEHQVYTLGGGQQKWRMIECEHPHLPPPTSYTNSRFADPELTPTQQTREKVQQFLNAAITGNLEFLKNVANQLDEGKGLKQTVESVKDANKRGALHFAAREGQTEICRYLLEELKLDANTKDEAGDTPLVHAARQGQIDTAKYLLDHGADPNIASELGATALHHAAGTGNIELVKELLSRGVPVDSQSESGTPLIWAAGHDQKDAPNAETEDNVTPLLSAVAAGSVACLELLVKAGAKANVFAGGATPLHIAADIGDLELINCLLKAGADPNQKDEEGNRALEVAALRENRKIVETLFPLTTKPESVSEWTVDGVLAHMESNKAQEENNSDKAKSGESGIIKKDLPEVSPEAKAKAAEAKARGQDAFHRKDYQMAIDAYTQAIDFDPTDHTLFSNRSICWLRLGQAEHALSDAKACRELKPDWPKACFREGAALRLLQRFDEAANAFYEGVLLSPESKELIDAFREAVDAGRKFHGKDKITEKS</sequence>
<gene>
    <name evidence="4" type="ORF">HID58_003798</name>
</gene>
<dbReference type="PANTHER" id="PTHR46224:SF6">
    <property type="entry name" value="ANKYRIN REPEAT FAMILY PROTEIN"/>
    <property type="match status" value="1"/>
</dbReference>
<proteinExistence type="predicted"/>
<dbReference type="Gene3D" id="1.25.40.10">
    <property type="entry name" value="Tetratricopeptide repeat domain"/>
    <property type="match status" value="1"/>
</dbReference>
<evidence type="ECO:0000259" key="3">
    <source>
        <dbReference type="PROSITE" id="PS50181"/>
    </source>
</evidence>
<dbReference type="PROSITE" id="PS50005">
    <property type="entry name" value="TPR"/>
    <property type="match status" value="1"/>
</dbReference>
<organism evidence="4 5">
    <name type="scientific">Brassica napus</name>
    <name type="common">Rape</name>
    <dbReference type="NCBI Taxonomy" id="3708"/>
    <lineage>
        <taxon>Eukaryota</taxon>
        <taxon>Viridiplantae</taxon>
        <taxon>Streptophyta</taxon>
        <taxon>Embryophyta</taxon>
        <taxon>Tracheophyta</taxon>
        <taxon>Spermatophyta</taxon>
        <taxon>Magnoliopsida</taxon>
        <taxon>eudicotyledons</taxon>
        <taxon>Gunneridae</taxon>
        <taxon>Pentapetalae</taxon>
        <taxon>rosids</taxon>
        <taxon>malvids</taxon>
        <taxon>Brassicales</taxon>
        <taxon>Brassicaceae</taxon>
        <taxon>Brassiceae</taxon>
        <taxon>Brassica</taxon>
    </lineage>
</organism>
<dbReference type="PROSITE" id="PS50297">
    <property type="entry name" value="ANK_REP_REGION"/>
    <property type="match status" value="4"/>
</dbReference>
<dbReference type="InterPro" id="IPR002110">
    <property type="entry name" value="Ankyrin_rpt"/>
</dbReference>
<feature type="repeat" description="ANK" evidence="1">
    <location>
        <begin position="1264"/>
        <end position="1296"/>
    </location>
</feature>
<keyword evidence="5" id="KW-1185">Reference proteome</keyword>
<protein>
    <recommendedName>
        <fullName evidence="3">F-box domain-containing protein</fullName>
    </recommendedName>
</protein>
<dbReference type="Gene3D" id="1.25.40.20">
    <property type="entry name" value="Ankyrin repeat-containing domain"/>
    <property type="match status" value="4"/>
</dbReference>
<dbReference type="NCBIfam" id="TIGR01640">
    <property type="entry name" value="F_box_assoc_1"/>
    <property type="match status" value="2"/>
</dbReference>
<feature type="repeat" description="ANK" evidence="1">
    <location>
        <begin position="1352"/>
        <end position="1384"/>
    </location>
</feature>
<dbReference type="SMART" id="SM00028">
    <property type="entry name" value="TPR"/>
    <property type="match status" value="3"/>
</dbReference>
<dbReference type="InterPro" id="IPR013187">
    <property type="entry name" value="F-box-assoc_dom_typ3"/>
</dbReference>
<evidence type="ECO:0000256" key="2">
    <source>
        <dbReference type="PROSITE-ProRule" id="PRU00339"/>
    </source>
</evidence>
<dbReference type="InterPro" id="IPR058209">
    <property type="entry name" value="TPR_BSK1_C"/>
</dbReference>
<evidence type="ECO:0000313" key="4">
    <source>
        <dbReference type="EMBL" id="KAH0944161.1"/>
    </source>
</evidence>
<dbReference type="PRINTS" id="PR01415">
    <property type="entry name" value="ANKYRIN"/>
</dbReference>
<dbReference type="InterPro" id="IPR051616">
    <property type="entry name" value="Cul2-RING_E3_ligase_SR"/>
</dbReference>